<keyword evidence="4" id="KW-0285">Flavoprotein</keyword>
<evidence type="ECO:0000256" key="5">
    <source>
        <dbReference type="ARBA" id="ARBA00022827"/>
    </source>
</evidence>
<dbReference type="PROSITE" id="PS01304">
    <property type="entry name" value="UBIH"/>
    <property type="match status" value="1"/>
</dbReference>
<dbReference type="UniPathway" id="UPA00232"/>
<dbReference type="GO" id="GO:0008681">
    <property type="term" value="F:2-octaprenyl-6-methoxyphenol hydroxylase activity"/>
    <property type="evidence" value="ECO:0007669"/>
    <property type="project" value="InterPro"/>
</dbReference>
<dbReference type="PANTHER" id="PTHR43876">
    <property type="entry name" value="UBIQUINONE BIOSYNTHESIS MONOOXYGENASE COQ6, MITOCHONDRIAL"/>
    <property type="match status" value="1"/>
</dbReference>
<dbReference type="EMBL" id="CP016022">
    <property type="protein sequence ID" value="ANJ71380.1"/>
    <property type="molecule type" value="Genomic_DNA"/>
</dbReference>
<dbReference type="Gene3D" id="3.50.50.60">
    <property type="entry name" value="FAD/NAD(P)-binding domain"/>
    <property type="match status" value="2"/>
</dbReference>
<dbReference type="Pfam" id="PF01494">
    <property type="entry name" value="FAD_binding_3"/>
    <property type="match status" value="1"/>
</dbReference>
<keyword evidence="9" id="KW-1185">Reference proteome</keyword>
<evidence type="ECO:0000256" key="3">
    <source>
        <dbReference type="ARBA" id="ARBA00005349"/>
    </source>
</evidence>
<evidence type="ECO:0000256" key="2">
    <source>
        <dbReference type="ARBA" id="ARBA00004749"/>
    </source>
</evidence>
<dbReference type="STRING" id="190721.ACS15_0513"/>
<dbReference type="GeneID" id="61524837"/>
<evidence type="ECO:0000313" key="9">
    <source>
        <dbReference type="Proteomes" id="UP000078572"/>
    </source>
</evidence>
<organism evidence="8 9">
    <name type="scientific">Ralstonia insidiosa</name>
    <dbReference type="NCBI Taxonomy" id="190721"/>
    <lineage>
        <taxon>Bacteria</taxon>
        <taxon>Pseudomonadati</taxon>
        <taxon>Pseudomonadota</taxon>
        <taxon>Betaproteobacteria</taxon>
        <taxon>Burkholderiales</taxon>
        <taxon>Burkholderiaceae</taxon>
        <taxon>Ralstonia</taxon>
    </lineage>
</organism>
<dbReference type="AlphaFoldDB" id="A0A191ZTC9"/>
<dbReference type="GO" id="GO:0071949">
    <property type="term" value="F:FAD binding"/>
    <property type="evidence" value="ECO:0007669"/>
    <property type="project" value="InterPro"/>
</dbReference>
<comment type="pathway">
    <text evidence="2">Cofactor biosynthesis; ubiquinone biosynthesis.</text>
</comment>
<comment type="similarity">
    <text evidence="3">Belongs to the UbiH/COQ6 family.</text>
</comment>
<dbReference type="NCBIfam" id="TIGR01988">
    <property type="entry name" value="Ubi-OHases"/>
    <property type="match status" value="1"/>
</dbReference>
<name>A0A191ZTC9_9RALS</name>
<evidence type="ECO:0000256" key="1">
    <source>
        <dbReference type="ARBA" id="ARBA00001974"/>
    </source>
</evidence>
<dbReference type="OrthoDB" id="9769565at2"/>
<gene>
    <name evidence="8" type="ORF">A9Y76_02295</name>
</gene>
<dbReference type="InterPro" id="IPR010971">
    <property type="entry name" value="UbiH/COQ6"/>
</dbReference>
<dbReference type="GO" id="GO:0006744">
    <property type="term" value="P:ubiquinone biosynthetic process"/>
    <property type="evidence" value="ECO:0007669"/>
    <property type="project" value="UniProtKB-UniPathway"/>
</dbReference>
<dbReference type="InterPro" id="IPR018168">
    <property type="entry name" value="Ubi_Hdrlase_CS"/>
</dbReference>
<keyword evidence="7" id="KW-0503">Monooxygenase</keyword>
<dbReference type="SUPFAM" id="SSF51905">
    <property type="entry name" value="FAD/NAD(P)-binding domain"/>
    <property type="match status" value="1"/>
</dbReference>
<dbReference type="PRINTS" id="PR00420">
    <property type="entry name" value="RNGMNOXGNASE"/>
</dbReference>
<accession>A0A191ZTC9</accession>
<protein>
    <submittedName>
        <fullName evidence="8">2-polyprenyl-6-methoxyphenol 4-hydroxylase</fullName>
    </submittedName>
</protein>
<sequence>MTDTTATAPDFDVAIVGAGPVGLALANWLLRDTDWRIALFDARDAEAAARDPRALALSHGSRVLLQEIGGWPARATPITHIHVSQRGHFGQAHIRREDYDVPALGHVVQYGDLSAALNAALATQMQRYPNRLTRYDHTPVERIEQLPRADGTVAPARVRALQGGPHEGRHPLAIETEVVVQAEGGLFDDARRQAGGLSHARRRDYGQTAIVAHVRCSAPLEGWAWERFTNEGPLALLPQDDAQGPASVPGYALVWCCSPDEARRRAGLPEDTFLAELSTAFGDRMGHFTQVGPRHTFALGLHAQRIPVDRRVAAIGNAAQTIHPVAGQGFNLGLRDAFEMARTLRDGATPAALARFARERAFDRAITIGLTDLLPRAFAVPGRPFGHLRGAALTLLECLPPLKHGLARQMMFGQRG</sequence>
<evidence type="ECO:0000256" key="6">
    <source>
        <dbReference type="ARBA" id="ARBA00023002"/>
    </source>
</evidence>
<evidence type="ECO:0000256" key="4">
    <source>
        <dbReference type="ARBA" id="ARBA00022630"/>
    </source>
</evidence>
<comment type="cofactor">
    <cofactor evidence="1">
        <name>FAD</name>
        <dbReference type="ChEBI" id="CHEBI:57692"/>
    </cofactor>
</comment>
<dbReference type="InterPro" id="IPR036188">
    <property type="entry name" value="FAD/NAD-bd_sf"/>
</dbReference>
<reference evidence="9" key="1">
    <citation type="submission" date="2016-06" db="EMBL/GenBank/DDBJ databases">
        <authorList>
            <person name="Xu Y."/>
            <person name="Nagy A."/>
            <person name="Yan X."/>
            <person name="Kim S.W."/>
            <person name="Haley B."/>
            <person name="Liu N.T."/>
            <person name="Nou X."/>
        </authorList>
    </citation>
    <scope>NUCLEOTIDE SEQUENCE [LARGE SCALE GENOMIC DNA]</scope>
    <source>
        <strain evidence="9">ATCC 49129</strain>
    </source>
</reference>
<dbReference type="Gene3D" id="3.30.9.10">
    <property type="entry name" value="D-Amino Acid Oxidase, subunit A, domain 2"/>
    <property type="match status" value="1"/>
</dbReference>
<dbReference type="NCBIfam" id="TIGR01984">
    <property type="entry name" value="UbiH"/>
    <property type="match status" value="1"/>
</dbReference>
<proteinExistence type="inferred from homology"/>
<dbReference type="Proteomes" id="UP000078572">
    <property type="component" value="Chromosome 1"/>
</dbReference>
<keyword evidence="5" id="KW-0274">FAD</keyword>
<dbReference type="PANTHER" id="PTHR43876:SF8">
    <property type="entry name" value="2-OCTAPRENYL-6-METHOXYPHENOL HYDROXYLASE"/>
    <property type="match status" value="1"/>
</dbReference>
<evidence type="ECO:0000256" key="7">
    <source>
        <dbReference type="ARBA" id="ARBA00023033"/>
    </source>
</evidence>
<dbReference type="InterPro" id="IPR011295">
    <property type="entry name" value="UbiH"/>
</dbReference>
<keyword evidence="6" id="KW-0560">Oxidoreductase</keyword>
<dbReference type="NCBIfam" id="NF005421">
    <property type="entry name" value="PRK06996.1"/>
    <property type="match status" value="1"/>
</dbReference>
<dbReference type="InterPro" id="IPR051205">
    <property type="entry name" value="UbiH/COQ6_monooxygenase"/>
</dbReference>
<dbReference type="RefSeq" id="WP_064801662.1">
    <property type="nucleotide sequence ID" value="NZ_CP016022.1"/>
</dbReference>
<dbReference type="InterPro" id="IPR002938">
    <property type="entry name" value="FAD-bd"/>
</dbReference>
<evidence type="ECO:0000313" key="8">
    <source>
        <dbReference type="EMBL" id="ANJ71380.1"/>
    </source>
</evidence>